<keyword evidence="5" id="KW-1185">Reference proteome</keyword>
<evidence type="ECO:0000313" key="4">
    <source>
        <dbReference type="EMBL" id="OUI94298.1"/>
    </source>
</evidence>
<evidence type="ECO:0000256" key="1">
    <source>
        <dbReference type="SAM" id="SignalP"/>
    </source>
</evidence>
<dbReference type="Pfam" id="PF03891">
    <property type="entry name" value="DUF333"/>
    <property type="match status" value="1"/>
</dbReference>
<feature type="chain" id="PRO_5044571052" description="Hemolysin" evidence="1">
    <location>
        <begin position="23"/>
        <end position="96"/>
    </location>
</feature>
<reference evidence="4" key="3">
    <citation type="submission" date="2014-06" db="EMBL/GenBank/DDBJ databases">
        <authorList>
            <person name="Ju J."/>
            <person name="Zhang J."/>
        </authorList>
    </citation>
    <scope>NUCLEOTIDE SEQUENCE [LARGE SCALE GENOMIC DNA]</scope>
    <source>
        <strain evidence="4">DmL_051</strain>
    </source>
</reference>
<dbReference type="EMBL" id="BAMW01000045">
    <property type="protein sequence ID" value="GAN63851.1"/>
    <property type="molecule type" value="Genomic_DNA"/>
</dbReference>
<organism evidence="4 6">
    <name type="scientific">Acetobacter indonesiensis</name>
    <dbReference type="NCBI Taxonomy" id="104101"/>
    <lineage>
        <taxon>Bacteria</taxon>
        <taxon>Pseudomonadati</taxon>
        <taxon>Pseudomonadota</taxon>
        <taxon>Alphaproteobacteria</taxon>
        <taxon>Acetobacterales</taxon>
        <taxon>Acetobacteraceae</taxon>
        <taxon>Acetobacter</taxon>
    </lineage>
</organism>
<evidence type="ECO:0000313" key="6">
    <source>
        <dbReference type="Proteomes" id="UP000194641"/>
    </source>
</evidence>
<dbReference type="Proteomes" id="UP000321104">
    <property type="component" value="Unassembled WGS sequence"/>
</dbReference>
<evidence type="ECO:0000313" key="2">
    <source>
        <dbReference type="EMBL" id="GAN63851.1"/>
    </source>
</evidence>
<feature type="signal peptide" evidence="1">
    <location>
        <begin position="1"/>
        <end position="22"/>
    </location>
</feature>
<dbReference type="Proteomes" id="UP000032673">
    <property type="component" value="Unassembled WGS sequence"/>
</dbReference>
<comment type="caution">
    <text evidence="4">The sequence shown here is derived from an EMBL/GenBank/DDBJ whole genome shotgun (WGS) entry which is preliminary data.</text>
</comment>
<gene>
    <name evidence="2" type="ORF">Abin_047_105</name>
    <name evidence="3" type="ORF">AIN02nite_06930</name>
    <name evidence="4" type="ORF">HK17_04500</name>
</gene>
<evidence type="ECO:0000313" key="5">
    <source>
        <dbReference type="Proteomes" id="UP000032673"/>
    </source>
</evidence>
<evidence type="ECO:0008006" key="8">
    <source>
        <dbReference type="Google" id="ProtNLM"/>
    </source>
</evidence>
<sequence length="96" mass="10448">MKQMFGQLGAVAVLLCSVGLLAGCQAHHDDNNGSTQRVRPLRIPNPAALYCTKKGGTITMEHQEGKGQVSYCHLPDGTVMEEWALFRRDNPKPAAN</sequence>
<protein>
    <recommendedName>
        <fullName evidence="8">Hemolysin</fullName>
    </recommendedName>
</protein>
<dbReference type="EMBL" id="BJXQ01000003">
    <property type="protein sequence ID" value="GEN02668.1"/>
    <property type="molecule type" value="Genomic_DNA"/>
</dbReference>
<proteinExistence type="predicted"/>
<keyword evidence="1" id="KW-0732">Signal</keyword>
<reference evidence="2 5" key="1">
    <citation type="submission" date="2012-11" db="EMBL/GenBank/DDBJ databases">
        <title>Whole genome sequence of Acetobacter indonesiensis 5H-1.</title>
        <authorList>
            <person name="Azuma Y."/>
            <person name="Higashiura N."/>
            <person name="Hirakawa H."/>
            <person name="Matsushita K."/>
        </authorList>
    </citation>
    <scope>NUCLEOTIDE SEQUENCE [LARGE SCALE GENOMIC DNA]</scope>
    <source>
        <strain evidence="2 5">5H-1</strain>
    </source>
</reference>
<dbReference type="PANTHER" id="PTHR38008">
    <property type="entry name" value="HEMOLYSIN-RELATED"/>
    <property type="match status" value="1"/>
</dbReference>
<dbReference type="RefSeq" id="WP_052948213.1">
    <property type="nucleotide sequence ID" value="NZ_BAMW01000045.1"/>
</dbReference>
<accession>A0A252AV14</accession>
<name>A0A252AV14_9PROT</name>
<evidence type="ECO:0000313" key="7">
    <source>
        <dbReference type="Proteomes" id="UP000321104"/>
    </source>
</evidence>
<dbReference type="Proteomes" id="UP000194641">
    <property type="component" value="Unassembled WGS sequence"/>
</dbReference>
<reference evidence="3 7" key="4">
    <citation type="submission" date="2019-07" db="EMBL/GenBank/DDBJ databases">
        <title>Whole genome shotgun sequence of Acetobacter indonesiensis NBRC 16471.</title>
        <authorList>
            <person name="Hosoyama A."/>
            <person name="Uohara A."/>
            <person name="Ohji S."/>
            <person name="Ichikawa N."/>
        </authorList>
    </citation>
    <scope>NUCLEOTIDE SEQUENCE [LARGE SCALE GENOMIC DNA]</scope>
    <source>
        <strain evidence="3 7">NBRC 16471</strain>
    </source>
</reference>
<dbReference type="PROSITE" id="PS51257">
    <property type="entry name" value="PROKAR_LIPOPROTEIN"/>
    <property type="match status" value="1"/>
</dbReference>
<dbReference type="PANTHER" id="PTHR38008:SF2">
    <property type="entry name" value="HEMOLYSIN"/>
    <property type="match status" value="1"/>
</dbReference>
<dbReference type="InterPro" id="IPR005590">
    <property type="entry name" value="DUF333"/>
</dbReference>
<dbReference type="AlphaFoldDB" id="A0A252AV14"/>
<dbReference type="EMBL" id="JOPA01000016">
    <property type="protein sequence ID" value="OUI94298.1"/>
    <property type="molecule type" value="Genomic_DNA"/>
</dbReference>
<evidence type="ECO:0000313" key="3">
    <source>
        <dbReference type="EMBL" id="GEN02668.1"/>
    </source>
</evidence>
<reference evidence="6" key="2">
    <citation type="submission" date="2014-06" db="EMBL/GenBank/DDBJ databases">
        <authorList>
            <person name="Winans N.J."/>
            <person name="Newell P.D."/>
            <person name="Douglas A.E."/>
        </authorList>
    </citation>
    <scope>NUCLEOTIDE SEQUENCE [LARGE SCALE GENOMIC DNA]</scope>
</reference>